<evidence type="ECO:0000256" key="2">
    <source>
        <dbReference type="ARBA" id="ARBA00022801"/>
    </source>
</evidence>
<feature type="domain" description="Beta-lactamase-related" evidence="3">
    <location>
        <begin position="43"/>
        <end position="387"/>
    </location>
</feature>
<dbReference type="GeneID" id="27356109"/>
<dbReference type="EMBL" id="KN847334">
    <property type="protein sequence ID" value="KIW45663.1"/>
    <property type="molecule type" value="Genomic_DNA"/>
</dbReference>
<dbReference type="HOGENOM" id="CLU_020027_11_1_1"/>
<dbReference type="STRING" id="215243.A0A0D2DRQ5"/>
<evidence type="ECO:0000259" key="3">
    <source>
        <dbReference type="Pfam" id="PF00144"/>
    </source>
</evidence>
<dbReference type="Gene3D" id="3.40.710.10">
    <property type="entry name" value="DD-peptidase/beta-lactamase superfamily"/>
    <property type="match status" value="1"/>
</dbReference>
<dbReference type="InterPro" id="IPR012338">
    <property type="entry name" value="Beta-lactam/transpept-like"/>
</dbReference>
<gene>
    <name evidence="4" type="ORF">PV06_04035</name>
</gene>
<sequence length="416" mass="45626">MIAALSSSPSVTYHFCRRPIMENFGANLIRATDSNNSEDFVSPDVVVAVVDCNGVRWTKSSGDVDVDSVMFFASQGKLFTVVAAMQAVERGLIGLDDDVAEHLPELAALPVLDSQDENGEWKTSLRKAKISLRHLLTHTSGAGYDMPSPELREWKAQTGLKSSMLDGDFKIFESLPLLFEPGTGWAYGGGVDWAGELVARLNHTKLESYLQMNVCQPLGLTSTTFHPENLRDWPQRRHQCYLRMGSSSSVEKIPIEANTNPTRDCGGHGIFSTPTDFMKLLVALLNDGGAILSKQSVEEILRPQGVPGQFAETILGDLKPLFAPSLLAGSRMDHGLGGMVNLADIPQVRKAGTIQWSGAPNMIWWLDRTSGIAAASFMQLFPPGDARAGMFNIEFESAVYRELNQVQIESLEDWSY</sequence>
<comment type="similarity">
    <text evidence="1">Belongs to the class-A beta-lactamase family.</text>
</comment>
<dbReference type="VEuPathDB" id="FungiDB:PV06_04035"/>
<dbReference type="InterPro" id="IPR050789">
    <property type="entry name" value="Diverse_Enzym_Activities"/>
</dbReference>
<organism evidence="4 5">
    <name type="scientific">Exophiala oligosperma</name>
    <dbReference type="NCBI Taxonomy" id="215243"/>
    <lineage>
        <taxon>Eukaryota</taxon>
        <taxon>Fungi</taxon>
        <taxon>Dikarya</taxon>
        <taxon>Ascomycota</taxon>
        <taxon>Pezizomycotina</taxon>
        <taxon>Eurotiomycetes</taxon>
        <taxon>Chaetothyriomycetidae</taxon>
        <taxon>Chaetothyriales</taxon>
        <taxon>Herpotrichiellaceae</taxon>
        <taxon>Exophiala</taxon>
    </lineage>
</organism>
<accession>A0A0D2DRQ5</accession>
<dbReference type="OrthoDB" id="428260at2759"/>
<dbReference type="GO" id="GO:0016787">
    <property type="term" value="F:hydrolase activity"/>
    <property type="evidence" value="ECO:0007669"/>
    <property type="project" value="UniProtKB-KW"/>
</dbReference>
<dbReference type="Pfam" id="PF00144">
    <property type="entry name" value="Beta-lactamase"/>
    <property type="match status" value="1"/>
</dbReference>
<reference evidence="4 5" key="1">
    <citation type="submission" date="2015-01" db="EMBL/GenBank/DDBJ databases">
        <title>The Genome Sequence of Exophiala oligosperma CBS72588.</title>
        <authorList>
            <consortium name="The Broad Institute Genomics Platform"/>
            <person name="Cuomo C."/>
            <person name="de Hoog S."/>
            <person name="Gorbushina A."/>
            <person name="Stielow B."/>
            <person name="Teixiera M."/>
            <person name="Abouelleil A."/>
            <person name="Chapman S.B."/>
            <person name="Priest M."/>
            <person name="Young S.K."/>
            <person name="Wortman J."/>
            <person name="Nusbaum C."/>
            <person name="Birren B."/>
        </authorList>
    </citation>
    <scope>NUCLEOTIDE SEQUENCE [LARGE SCALE GENOMIC DNA]</scope>
    <source>
        <strain evidence="4 5">CBS 72588</strain>
    </source>
</reference>
<dbReference type="PANTHER" id="PTHR43283">
    <property type="entry name" value="BETA-LACTAMASE-RELATED"/>
    <property type="match status" value="1"/>
</dbReference>
<dbReference type="RefSeq" id="XP_016265879.1">
    <property type="nucleotide sequence ID" value="XM_016404874.1"/>
</dbReference>
<dbReference type="SUPFAM" id="SSF56601">
    <property type="entry name" value="beta-lactamase/transpeptidase-like"/>
    <property type="match status" value="1"/>
</dbReference>
<dbReference type="Proteomes" id="UP000053342">
    <property type="component" value="Unassembled WGS sequence"/>
</dbReference>
<name>A0A0D2DRQ5_9EURO</name>
<dbReference type="PANTHER" id="PTHR43283:SF17">
    <property type="entry name" value="(LOVD), PUTATIVE (AFU_ORTHOLOGUE AFUA_5G00920)-RELATED"/>
    <property type="match status" value="1"/>
</dbReference>
<dbReference type="InterPro" id="IPR001466">
    <property type="entry name" value="Beta-lactam-related"/>
</dbReference>
<evidence type="ECO:0000313" key="4">
    <source>
        <dbReference type="EMBL" id="KIW45663.1"/>
    </source>
</evidence>
<keyword evidence="2" id="KW-0378">Hydrolase</keyword>
<evidence type="ECO:0000256" key="1">
    <source>
        <dbReference type="ARBA" id="ARBA00009009"/>
    </source>
</evidence>
<protein>
    <recommendedName>
        <fullName evidence="3">Beta-lactamase-related domain-containing protein</fullName>
    </recommendedName>
</protein>
<dbReference type="AlphaFoldDB" id="A0A0D2DRQ5"/>
<proteinExistence type="inferred from homology"/>
<keyword evidence="5" id="KW-1185">Reference proteome</keyword>
<evidence type="ECO:0000313" key="5">
    <source>
        <dbReference type="Proteomes" id="UP000053342"/>
    </source>
</evidence>